<dbReference type="AlphaFoldDB" id="A0AAE0FDB9"/>
<gene>
    <name evidence="2" type="ORF">CYMTET_33368</name>
</gene>
<comment type="caution">
    <text evidence="2">The sequence shown here is derived from an EMBL/GenBank/DDBJ whole genome shotgun (WGS) entry which is preliminary data.</text>
</comment>
<feature type="compositionally biased region" description="Pro residues" evidence="1">
    <location>
        <begin position="153"/>
        <end position="172"/>
    </location>
</feature>
<organism evidence="2 3">
    <name type="scientific">Cymbomonas tetramitiformis</name>
    <dbReference type="NCBI Taxonomy" id="36881"/>
    <lineage>
        <taxon>Eukaryota</taxon>
        <taxon>Viridiplantae</taxon>
        <taxon>Chlorophyta</taxon>
        <taxon>Pyramimonadophyceae</taxon>
        <taxon>Pyramimonadales</taxon>
        <taxon>Pyramimonadaceae</taxon>
        <taxon>Cymbomonas</taxon>
    </lineage>
</organism>
<sequence>MTLMLPVFQVFTAFLPSKREFRGRAVPSGKTSNTVFTLAVCSCLYSAILPTAVSGARLYPIHTFGSHGPWGNNYDYAYYKAWDSNTGTSYDASSGEAYTDANFYTCLRYYTPCCSHGNVAEILIYGTEIEAVPPSPPPSPLLSSPPLPLPLPLPPLHPSPSPALPPPPPPQPLILLPCPIHTAPTEPTRASRRKAMLWS</sequence>
<dbReference type="Proteomes" id="UP001190700">
    <property type="component" value="Unassembled WGS sequence"/>
</dbReference>
<feature type="compositionally biased region" description="Basic residues" evidence="1">
    <location>
        <begin position="190"/>
        <end position="199"/>
    </location>
</feature>
<proteinExistence type="predicted"/>
<protein>
    <submittedName>
        <fullName evidence="2">Uncharacterized protein</fullName>
    </submittedName>
</protein>
<evidence type="ECO:0000256" key="1">
    <source>
        <dbReference type="SAM" id="MobiDB-lite"/>
    </source>
</evidence>
<evidence type="ECO:0000313" key="2">
    <source>
        <dbReference type="EMBL" id="KAK3257550.1"/>
    </source>
</evidence>
<accession>A0AAE0FDB9</accession>
<dbReference type="EMBL" id="LGRX02020399">
    <property type="protein sequence ID" value="KAK3257550.1"/>
    <property type="molecule type" value="Genomic_DNA"/>
</dbReference>
<evidence type="ECO:0000313" key="3">
    <source>
        <dbReference type="Proteomes" id="UP001190700"/>
    </source>
</evidence>
<reference evidence="2 3" key="1">
    <citation type="journal article" date="2015" name="Genome Biol. Evol.">
        <title>Comparative Genomics of a Bacterivorous Green Alga Reveals Evolutionary Causalities and Consequences of Phago-Mixotrophic Mode of Nutrition.</title>
        <authorList>
            <person name="Burns J.A."/>
            <person name="Paasch A."/>
            <person name="Narechania A."/>
            <person name="Kim E."/>
        </authorList>
    </citation>
    <scope>NUCLEOTIDE SEQUENCE [LARGE SCALE GENOMIC DNA]</scope>
    <source>
        <strain evidence="2 3">PLY_AMNH</strain>
    </source>
</reference>
<name>A0AAE0FDB9_9CHLO</name>
<feature type="region of interest" description="Disordered" evidence="1">
    <location>
        <begin position="153"/>
        <end position="199"/>
    </location>
</feature>
<keyword evidence="3" id="KW-1185">Reference proteome</keyword>